<gene>
    <name evidence="1" type="ORF">M8818_003989</name>
</gene>
<dbReference type="Proteomes" id="UP001320706">
    <property type="component" value="Unassembled WGS sequence"/>
</dbReference>
<organism evidence="1 2">
    <name type="scientific">Zalaria obscura</name>
    <dbReference type="NCBI Taxonomy" id="2024903"/>
    <lineage>
        <taxon>Eukaryota</taxon>
        <taxon>Fungi</taxon>
        <taxon>Dikarya</taxon>
        <taxon>Ascomycota</taxon>
        <taxon>Pezizomycotina</taxon>
        <taxon>Dothideomycetes</taxon>
        <taxon>Dothideomycetidae</taxon>
        <taxon>Dothideales</taxon>
        <taxon>Zalariaceae</taxon>
        <taxon>Zalaria</taxon>
    </lineage>
</organism>
<evidence type="ECO:0000313" key="2">
    <source>
        <dbReference type="Proteomes" id="UP001320706"/>
    </source>
</evidence>
<keyword evidence="2" id="KW-1185">Reference proteome</keyword>
<accession>A0ACC3SGA5</accession>
<dbReference type="EMBL" id="JAMKPW020000018">
    <property type="protein sequence ID" value="KAK8209025.1"/>
    <property type="molecule type" value="Genomic_DNA"/>
</dbReference>
<comment type="caution">
    <text evidence="1">The sequence shown here is derived from an EMBL/GenBank/DDBJ whole genome shotgun (WGS) entry which is preliminary data.</text>
</comment>
<evidence type="ECO:0000313" key="1">
    <source>
        <dbReference type="EMBL" id="KAK8209025.1"/>
    </source>
</evidence>
<proteinExistence type="predicted"/>
<name>A0ACC3SGA5_9PEZI</name>
<sequence length="290" mass="30963">MAAAVKKKIVVCGGNGFLGSRICKAAAARDWDVTSISRSGEPTWSAVTSSPTPPAWSSSVKWHSANVLKPSTYRDLLQGADAVVHTMGILLEADYKGVLQGKEPVWKGLQKAFSATKQGTQNPLERDEQDVEPQEQGGQITYEVMNRDTAILLAKEASHAKVPSFLYISAAGGAPVLPQRYITTKRAAESTITQTFPDLRSVFLRPGFLYDSSRAFTVPMAGLTFMGAMANDLVGGRLTGLMGAAGVKPLQADLVAEAAVEALADDDTRGPVELKGIEALANKAWRRGML</sequence>
<protein>
    <submittedName>
        <fullName evidence="1">Uncharacterized protein</fullName>
    </submittedName>
</protein>
<reference evidence="1" key="1">
    <citation type="submission" date="2024-02" db="EMBL/GenBank/DDBJ databases">
        <title>Metagenome Assembled Genome of Zalaria obscura JY119.</title>
        <authorList>
            <person name="Vighnesh L."/>
            <person name="Jagadeeshwari U."/>
            <person name="Venkata Ramana C."/>
            <person name="Sasikala C."/>
        </authorList>
    </citation>
    <scope>NUCLEOTIDE SEQUENCE</scope>
    <source>
        <strain evidence="1">JY119</strain>
    </source>
</reference>